<name>A0AAV8F1J8_9POAL</name>
<keyword evidence="5" id="KW-0378">Hydrolase</keyword>
<keyword evidence="9" id="KW-1185">Reference proteome</keyword>
<dbReference type="PANTHER" id="PTHR32227">
    <property type="entry name" value="GLUCAN ENDO-1,3-BETA-GLUCOSIDASE BG1-RELATED-RELATED"/>
    <property type="match status" value="1"/>
</dbReference>
<dbReference type="Pfam" id="PF00332">
    <property type="entry name" value="Glyco_hydro_17"/>
    <property type="match status" value="1"/>
</dbReference>
<comment type="caution">
    <text evidence="8">The sequence shown here is derived from an EMBL/GenBank/DDBJ whole genome shotgun (WGS) entry which is preliminary data.</text>
</comment>
<evidence type="ECO:0000256" key="4">
    <source>
        <dbReference type="ARBA" id="ARBA00022729"/>
    </source>
</evidence>
<dbReference type="InterPro" id="IPR017853">
    <property type="entry name" value="GH"/>
</dbReference>
<dbReference type="EMBL" id="JAMFTS010000002">
    <property type="protein sequence ID" value="KAJ4787267.1"/>
    <property type="molecule type" value="Genomic_DNA"/>
</dbReference>
<evidence type="ECO:0000256" key="2">
    <source>
        <dbReference type="ARBA" id="ARBA00008773"/>
    </source>
</evidence>
<dbReference type="GO" id="GO:0042973">
    <property type="term" value="F:glucan endo-1,3-beta-D-glucosidase activity"/>
    <property type="evidence" value="ECO:0007669"/>
    <property type="project" value="UniProtKB-EC"/>
</dbReference>
<evidence type="ECO:0000313" key="8">
    <source>
        <dbReference type="EMBL" id="KAJ4787267.1"/>
    </source>
</evidence>
<dbReference type="GO" id="GO:0005975">
    <property type="term" value="P:carbohydrate metabolic process"/>
    <property type="evidence" value="ECO:0007669"/>
    <property type="project" value="InterPro"/>
</dbReference>
<evidence type="ECO:0000256" key="5">
    <source>
        <dbReference type="ARBA" id="ARBA00022801"/>
    </source>
</evidence>
<accession>A0AAV8F1J8</accession>
<evidence type="ECO:0000256" key="7">
    <source>
        <dbReference type="RuleBase" id="RU004335"/>
    </source>
</evidence>
<keyword evidence="4" id="KW-0732">Signal</keyword>
<dbReference type="EC" id="3.2.1.39" evidence="3"/>
<gene>
    <name evidence="8" type="ORF">LUZ62_038513</name>
</gene>
<reference evidence="8" key="1">
    <citation type="submission" date="2022-08" db="EMBL/GenBank/DDBJ databases">
        <authorList>
            <person name="Marques A."/>
        </authorList>
    </citation>
    <scope>NUCLEOTIDE SEQUENCE</scope>
    <source>
        <strain evidence="8">RhyPub2mFocal</strain>
        <tissue evidence="8">Leaves</tissue>
    </source>
</reference>
<dbReference type="Gene3D" id="3.20.20.80">
    <property type="entry name" value="Glycosidases"/>
    <property type="match status" value="1"/>
</dbReference>
<evidence type="ECO:0000256" key="1">
    <source>
        <dbReference type="ARBA" id="ARBA00000382"/>
    </source>
</evidence>
<dbReference type="InterPro" id="IPR044965">
    <property type="entry name" value="Glyco_hydro_17_plant"/>
</dbReference>
<evidence type="ECO:0000256" key="3">
    <source>
        <dbReference type="ARBA" id="ARBA00012780"/>
    </source>
</evidence>
<dbReference type="SUPFAM" id="SSF51445">
    <property type="entry name" value="(Trans)glycosidases"/>
    <property type="match status" value="1"/>
</dbReference>
<evidence type="ECO:0000313" key="9">
    <source>
        <dbReference type="Proteomes" id="UP001140206"/>
    </source>
</evidence>
<evidence type="ECO:0000256" key="6">
    <source>
        <dbReference type="ARBA" id="ARBA00023295"/>
    </source>
</evidence>
<dbReference type="AlphaFoldDB" id="A0AAV8F1J8"/>
<comment type="catalytic activity">
    <reaction evidence="1">
        <text>Hydrolysis of (1-&gt;3)-beta-D-glucosidic linkages in (1-&gt;3)-beta-D-glucans.</text>
        <dbReference type="EC" id="3.2.1.39"/>
    </reaction>
</comment>
<dbReference type="Proteomes" id="UP001140206">
    <property type="component" value="Chromosome 2"/>
</dbReference>
<comment type="similarity">
    <text evidence="2 7">Belongs to the glycosyl hydrolase 17 family.</text>
</comment>
<dbReference type="InterPro" id="IPR000490">
    <property type="entry name" value="Glyco_hydro_17"/>
</dbReference>
<sequence>MRNQQKNTSLTYLPPGDHISTFTSPKHLQTKPPSCILTFPLPHSHILFFLSLSLSINQHSTMPLDWRLQCLPPLLLLFLTIPSWVPHCSATPTALVGINYGRVGNNLPPPSAVPPMLASLGIGRVRLYDTDPAVLRAFANTGVELVVALADRCVEGVTTPDGAMAWIKGNIQPYVPATKIAMITVGNEVLTGNNTGLARLLLPAMQSLHDALATCGLSTISVTTAHSLAILATSYPPSTTYFRKDLLPLICPILTFHAKTCSPFLINAYPYFAYVAQPNHVDLEYVLLEPNYGGILDNGTGLTYPNMLLAQVDAVYHAINAAGGDSAKTIEVRISETGWPSAGDSSEPGASPENAAKYNSNVMRLIAQNKGTPLRPGVTLRAYVFAMFNENQKDGPMSERNYGLFKPDGTPAYPLGYSLPVDNSTGGMHGGGTSGGFGYGANSTIGPPDDGSYSISGAIAERWPWQRVVGGAITACALGALLLF</sequence>
<dbReference type="FunFam" id="3.20.20.80:FF:000005">
    <property type="entry name" value="Glucan endo-1,3-beta-glucosidase 14"/>
    <property type="match status" value="1"/>
</dbReference>
<proteinExistence type="inferred from homology"/>
<organism evidence="8 9">
    <name type="scientific">Rhynchospora pubera</name>
    <dbReference type="NCBI Taxonomy" id="906938"/>
    <lineage>
        <taxon>Eukaryota</taxon>
        <taxon>Viridiplantae</taxon>
        <taxon>Streptophyta</taxon>
        <taxon>Embryophyta</taxon>
        <taxon>Tracheophyta</taxon>
        <taxon>Spermatophyta</taxon>
        <taxon>Magnoliopsida</taxon>
        <taxon>Liliopsida</taxon>
        <taxon>Poales</taxon>
        <taxon>Cyperaceae</taxon>
        <taxon>Cyperoideae</taxon>
        <taxon>Rhynchosporeae</taxon>
        <taxon>Rhynchospora</taxon>
    </lineage>
</organism>
<protein>
    <recommendedName>
        <fullName evidence="3">glucan endo-1,3-beta-D-glucosidase</fullName>
        <ecNumber evidence="3">3.2.1.39</ecNumber>
    </recommendedName>
</protein>
<keyword evidence="6" id="KW-0326">Glycosidase</keyword>